<feature type="signal peptide" evidence="1">
    <location>
        <begin position="1"/>
        <end position="28"/>
    </location>
</feature>
<organism evidence="2 3">
    <name type="scientific">Rhodovibrio salinarum</name>
    <dbReference type="NCBI Taxonomy" id="1087"/>
    <lineage>
        <taxon>Bacteria</taxon>
        <taxon>Pseudomonadati</taxon>
        <taxon>Pseudomonadota</taxon>
        <taxon>Alphaproteobacteria</taxon>
        <taxon>Rhodospirillales</taxon>
        <taxon>Rhodovibrionaceae</taxon>
        <taxon>Rhodovibrio</taxon>
    </lineage>
</organism>
<keyword evidence="1" id="KW-0732">Signal</keyword>
<reference evidence="2" key="2">
    <citation type="journal article" date="2020" name="Microorganisms">
        <title>Osmotic Adaptation and Compatible Solute Biosynthesis of Phototrophic Bacteria as Revealed from Genome Analyses.</title>
        <authorList>
            <person name="Imhoff J.F."/>
            <person name="Rahn T."/>
            <person name="Kunzel S."/>
            <person name="Keller A."/>
            <person name="Neulinger S.C."/>
        </authorList>
    </citation>
    <scope>NUCLEOTIDE SEQUENCE</scope>
    <source>
        <strain evidence="2">DSM 9154</strain>
    </source>
</reference>
<name>A0A934QJK4_9PROT</name>
<comment type="caution">
    <text evidence="2">The sequence shown here is derived from an EMBL/GenBank/DDBJ whole genome shotgun (WGS) entry which is preliminary data.</text>
</comment>
<dbReference type="AlphaFoldDB" id="A0A934QJK4"/>
<evidence type="ECO:0000313" key="2">
    <source>
        <dbReference type="EMBL" id="MBK1698046.1"/>
    </source>
</evidence>
<evidence type="ECO:0000256" key="1">
    <source>
        <dbReference type="SAM" id="SignalP"/>
    </source>
</evidence>
<accession>A0A934QJK4</accession>
<reference evidence="2" key="1">
    <citation type="submission" date="2017-08" db="EMBL/GenBank/DDBJ databases">
        <authorList>
            <person name="Imhoff J.F."/>
            <person name="Rahn T."/>
            <person name="Kuenzel S."/>
            <person name="Neulinger S.C."/>
        </authorList>
    </citation>
    <scope>NUCLEOTIDE SEQUENCE</scope>
    <source>
        <strain evidence="2">DSM 9154</strain>
    </source>
</reference>
<dbReference type="EMBL" id="NRRE01000026">
    <property type="protein sequence ID" value="MBK1698046.1"/>
    <property type="molecule type" value="Genomic_DNA"/>
</dbReference>
<keyword evidence="3" id="KW-1185">Reference proteome</keyword>
<proteinExistence type="predicted"/>
<feature type="chain" id="PRO_5037853869" evidence="1">
    <location>
        <begin position="29"/>
        <end position="242"/>
    </location>
</feature>
<protein>
    <submittedName>
        <fullName evidence="2">Uncharacterized protein</fullName>
    </submittedName>
</protein>
<dbReference type="Proteomes" id="UP000778970">
    <property type="component" value="Unassembled WGS sequence"/>
</dbReference>
<gene>
    <name evidence="2" type="ORF">CKO21_12425</name>
</gene>
<sequence>MTRLTRSVRPLATAVLLAAVALPEAAEAAGEPAPTPLYTHTDTGPVTVMHGDTGTPLPLENAAQSVRSYLADVDALLGRGGDAPVATIEEAIDRGRTLQDSDLQLVGTLYVEEALRRLTRMRLARIPVESTQVHATYAKDYAARFAKPVVLRRGVDDLGINYATLAACLEMAEIPKTSPPHKVRVEPDGALWTRLNGTPLALDLVPFQGERMLLRSIVLGTSRSLGFKDKAQVTRMLLESCI</sequence>
<evidence type="ECO:0000313" key="3">
    <source>
        <dbReference type="Proteomes" id="UP000778970"/>
    </source>
</evidence>